<dbReference type="EMBL" id="MHJG01000020">
    <property type="protein sequence ID" value="OGY63643.1"/>
    <property type="molecule type" value="Genomic_DNA"/>
</dbReference>
<dbReference type="AlphaFoldDB" id="A0A1G1ZGE4"/>
<evidence type="ECO:0000256" key="1">
    <source>
        <dbReference type="SAM" id="Phobius"/>
    </source>
</evidence>
<gene>
    <name evidence="3" type="ORF">A3B92_03270</name>
</gene>
<keyword evidence="1" id="KW-0472">Membrane</keyword>
<dbReference type="STRING" id="1798404.A3B92_03270"/>
<dbReference type="Proteomes" id="UP000177960">
    <property type="component" value="Unassembled WGS sequence"/>
</dbReference>
<accession>A0A1G1ZGE4</accession>
<feature type="transmembrane region" description="Helical" evidence="1">
    <location>
        <begin position="6"/>
        <end position="28"/>
    </location>
</feature>
<feature type="domain" description="Band 7" evidence="2">
    <location>
        <begin position="38"/>
        <end position="247"/>
    </location>
</feature>
<dbReference type="InterPro" id="IPR001107">
    <property type="entry name" value="Band_7"/>
</dbReference>
<comment type="caution">
    <text evidence="3">The sequence shown here is derived from an EMBL/GenBank/DDBJ whole genome shotgun (WGS) entry which is preliminary data.</text>
</comment>
<evidence type="ECO:0000313" key="4">
    <source>
        <dbReference type="Proteomes" id="UP000177960"/>
    </source>
</evidence>
<proteinExistence type="predicted"/>
<organism evidence="3 4">
    <name type="scientific">Candidatus Harrisonbacteria bacterium RIFCSPHIGHO2_02_FULL_42_16</name>
    <dbReference type="NCBI Taxonomy" id="1798404"/>
    <lineage>
        <taxon>Bacteria</taxon>
        <taxon>Candidatus Harrisoniibacteriota</taxon>
    </lineage>
</organism>
<name>A0A1G1ZGE4_9BACT</name>
<reference evidence="3 4" key="1">
    <citation type="journal article" date="2016" name="Nat. Commun.">
        <title>Thousands of microbial genomes shed light on interconnected biogeochemical processes in an aquifer system.</title>
        <authorList>
            <person name="Anantharaman K."/>
            <person name="Brown C.T."/>
            <person name="Hug L.A."/>
            <person name="Sharon I."/>
            <person name="Castelle C.J."/>
            <person name="Probst A.J."/>
            <person name="Thomas B.C."/>
            <person name="Singh A."/>
            <person name="Wilkins M.J."/>
            <person name="Karaoz U."/>
            <person name="Brodie E.L."/>
            <person name="Williams K.H."/>
            <person name="Hubbard S.S."/>
            <person name="Banfield J.F."/>
        </authorList>
    </citation>
    <scope>NUCLEOTIDE SEQUENCE [LARGE SCALE GENOMIC DNA]</scope>
</reference>
<keyword evidence="1" id="KW-0812">Transmembrane</keyword>
<dbReference type="Pfam" id="PF01145">
    <property type="entry name" value="Band_7"/>
    <property type="match status" value="1"/>
</dbReference>
<protein>
    <recommendedName>
        <fullName evidence="2">Band 7 domain-containing protein</fullName>
    </recommendedName>
</protein>
<keyword evidence="1" id="KW-1133">Transmembrane helix</keyword>
<evidence type="ECO:0000313" key="3">
    <source>
        <dbReference type="EMBL" id="OGY63643.1"/>
    </source>
</evidence>
<evidence type="ECO:0000259" key="2">
    <source>
        <dbReference type="Pfam" id="PF01145"/>
    </source>
</evidence>
<sequence length="304" mass="34178">MTIIIAIVRVAILIVIAAILVGFGPELLKNFLNSFIKIVPFGHAGIRTFLGKYDKKQQAGPMLVLPIIHKLEMVSLKIPRRFPFVANVQTKGGDSLTIKGALEGIVDFDLLEIYYFASKNPDYESMVVSSIITLAGNLASPSTLEEFYKKREAWWLALNSHARFSIMPHIKADTKSENALRYYHENKKEIVELLKHEFENQNDHSEIEKRYGLDVATVDVNEVVFAIETQKAINQKKQDEAKERAFEHKIRIATELRDKLGLSGRESIIHAEVTLGQTTENKVYNVSGLEGVININTGGGKDEQ</sequence>